<dbReference type="InterPro" id="IPR029132">
    <property type="entry name" value="CBAH/NAAA_C"/>
</dbReference>
<feature type="domain" description="Choloylglycine hydrolase/NAAA C-terminal" evidence="4">
    <location>
        <begin position="28"/>
        <end position="151"/>
    </location>
</feature>
<evidence type="ECO:0000313" key="5">
    <source>
        <dbReference type="EMBL" id="GAM60368.1"/>
    </source>
</evidence>
<dbReference type="SUPFAM" id="SSF56235">
    <property type="entry name" value="N-terminal nucleophile aminohydrolases (Ntn hydrolases)"/>
    <property type="match status" value="1"/>
</dbReference>
<dbReference type="Proteomes" id="UP000031670">
    <property type="component" value="Unassembled WGS sequence"/>
</dbReference>
<feature type="signal peptide" evidence="3">
    <location>
        <begin position="1"/>
        <end position="27"/>
    </location>
</feature>
<feature type="chain" id="PRO_5002139842" evidence="3">
    <location>
        <begin position="28"/>
        <end position="160"/>
    </location>
</feature>
<dbReference type="GO" id="GO:0016787">
    <property type="term" value="F:hydrolase activity"/>
    <property type="evidence" value="ECO:0007669"/>
    <property type="project" value="UniProtKB-KW"/>
</dbReference>
<comment type="caution">
    <text evidence="5">The sequence shown here is derived from an EMBL/GenBank/DDBJ whole genome shotgun (WGS) entry which is preliminary data.</text>
</comment>
<dbReference type="InterPro" id="IPR029055">
    <property type="entry name" value="Ntn_hydrolases_N"/>
</dbReference>
<evidence type="ECO:0000256" key="1">
    <source>
        <dbReference type="ARBA" id="ARBA00006625"/>
    </source>
</evidence>
<dbReference type="PANTHER" id="PTHR35527:SF2">
    <property type="entry name" value="HYDROLASE"/>
    <property type="match status" value="1"/>
</dbReference>
<sequence length="160" mass="17381">MKSVFRKTLLAAATAASLFTLSTAANACSRLVWETDNHGVFVSRTMDWMEANHPTVEVRAAGQSYKGHDSNNGKTWTSKYASIGMTLYGVGIVDGFNEVGFSANALFLDEEVAGNLDKDKDQVLNAILVAYLLDNFATVKEALANLDTLEVQQFEHNGIA</sequence>
<dbReference type="Gene3D" id="3.60.60.10">
    <property type="entry name" value="Penicillin V Acylase, Chain A"/>
    <property type="match status" value="1"/>
</dbReference>
<keyword evidence="3" id="KW-0732">Signal</keyword>
<gene>
    <name evidence="5" type="ORF">JCM19232_701</name>
</gene>
<dbReference type="PANTHER" id="PTHR35527">
    <property type="entry name" value="CHOLOYLGLYCINE HYDROLASE"/>
    <property type="match status" value="1"/>
</dbReference>
<dbReference type="InterPro" id="IPR052193">
    <property type="entry name" value="Peptidase_C59"/>
</dbReference>
<proteinExistence type="inferred from homology"/>
<reference evidence="5 6" key="1">
    <citation type="submission" date="2015-01" db="EMBL/GenBank/DDBJ databases">
        <title>Vibrio sp. C5 JCM 19232 whole genome shotgun sequence.</title>
        <authorList>
            <person name="Sawabe T."/>
            <person name="Meirelles P."/>
            <person name="Feng G."/>
            <person name="Sayaka M."/>
            <person name="Hattori M."/>
            <person name="Ohkuma M."/>
        </authorList>
    </citation>
    <scope>NUCLEOTIDE SEQUENCE [LARGE SCALE GENOMIC DNA]</scope>
    <source>
        <strain evidence="5 6">JCM19232</strain>
    </source>
</reference>
<accession>A0A0B8PB11</accession>
<dbReference type="AlphaFoldDB" id="A0A0B8PB11"/>
<protein>
    <submittedName>
        <fullName evidence="5">Choloylglycine hydrolase family</fullName>
    </submittedName>
</protein>
<evidence type="ECO:0000259" key="4">
    <source>
        <dbReference type="Pfam" id="PF02275"/>
    </source>
</evidence>
<evidence type="ECO:0000256" key="3">
    <source>
        <dbReference type="SAM" id="SignalP"/>
    </source>
</evidence>
<dbReference type="EMBL" id="BBSA01000001">
    <property type="protein sequence ID" value="GAM60368.1"/>
    <property type="molecule type" value="Genomic_DNA"/>
</dbReference>
<dbReference type="Pfam" id="PF02275">
    <property type="entry name" value="CBAH"/>
    <property type="match status" value="1"/>
</dbReference>
<comment type="similarity">
    <text evidence="1">Belongs to the peptidase C59 family.</text>
</comment>
<name>A0A0B8PB11_9VIBR</name>
<organism evidence="5 6">
    <name type="scientific">Vibrio ishigakensis</name>
    <dbReference type="NCBI Taxonomy" id="1481914"/>
    <lineage>
        <taxon>Bacteria</taxon>
        <taxon>Pseudomonadati</taxon>
        <taxon>Pseudomonadota</taxon>
        <taxon>Gammaproteobacteria</taxon>
        <taxon>Vibrionales</taxon>
        <taxon>Vibrionaceae</taxon>
        <taxon>Vibrio</taxon>
    </lineage>
</organism>
<evidence type="ECO:0000256" key="2">
    <source>
        <dbReference type="ARBA" id="ARBA00022801"/>
    </source>
</evidence>
<reference evidence="5 6" key="2">
    <citation type="submission" date="2015-01" db="EMBL/GenBank/DDBJ databases">
        <authorList>
            <consortium name="NBRP consortium"/>
            <person name="Sawabe T."/>
            <person name="Meirelles P."/>
            <person name="Feng G."/>
            <person name="Sayaka M."/>
            <person name="Hattori M."/>
            <person name="Ohkuma M."/>
        </authorList>
    </citation>
    <scope>NUCLEOTIDE SEQUENCE [LARGE SCALE GENOMIC DNA]</scope>
    <source>
        <strain evidence="5 6">JCM19232</strain>
    </source>
</reference>
<keyword evidence="2 5" id="KW-0378">Hydrolase</keyword>
<evidence type="ECO:0000313" key="6">
    <source>
        <dbReference type="Proteomes" id="UP000031670"/>
    </source>
</evidence>